<protein>
    <submittedName>
        <fullName evidence="1">Uncharacterized protein</fullName>
    </submittedName>
</protein>
<dbReference type="EMBL" id="CM047750">
    <property type="protein sequence ID" value="KAJ0007022.1"/>
    <property type="molecule type" value="Genomic_DNA"/>
</dbReference>
<comment type="caution">
    <text evidence="1">The sequence shown here is derived from an EMBL/GenBank/DDBJ whole genome shotgun (WGS) entry which is preliminary data.</text>
</comment>
<sequence length="256" mass="28535">MGFVLGDVVNVVDFGVEDDDEVYIVGCCTLKVGNVECIPANKLKFDFLVKDSIQHVNTVEVELPVYKAIGQFQAGKKRNDDLFDELDTAKLNAHLKELMPGLTAKVFHTYNALITLDDMLSRGTKEGDVSEKIVVYNSANKGVAIICNHQRTVSKTHGAQMTRLTEKIEELMTTPRSVGNLELSWARKGKPLLKDSDGKQKRNLTPKAIERKIAQTNAKIEKMELDMKTKADLKTVALGTPKNNYLDPRITVAWCK</sequence>
<keyword evidence="2" id="KW-1185">Reference proteome</keyword>
<evidence type="ECO:0000313" key="2">
    <source>
        <dbReference type="Proteomes" id="UP001163603"/>
    </source>
</evidence>
<gene>
    <name evidence="1" type="ORF">Pint_30247</name>
</gene>
<organism evidence="1 2">
    <name type="scientific">Pistacia integerrima</name>
    <dbReference type="NCBI Taxonomy" id="434235"/>
    <lineage>
        <taxon>Eukaryota</taxon>
        <taxon>Viridiplantae</taxon>
        <taxon>Streptophyta</taxon>
        <taxon>Embryophyta</taxon>
        <taxon>Tracheophyta</taxon>
        <taxon>Spermatophyta</taxon>
        <taxon>Magnoliopsida</taxon>
        <taxon>eudicotyledons</taxon>
        <taxon>Gunneridae</taxon>
        <taxon>Pentapetalae</taxon>
        <taxon>rosids</taxon>
        <taxon>malvids</taxon>
        <taxon>Sapindales</taxon>
        <taxon>Anacardiaceae</taxon>
        <taxon>Pistacia</taxon>
    </lineage>
</organism>
<reference evidence="2" key="1">
    <citation type="journal article" date="2023" name="G3 (Bethesda)">
        <title>Genome assembly and association tests identify interacting loci associated with vigor, precocity, and sex in interspecific pistachio rootstocks.</title>
        <authorList>
            <person name="Palmer W."/>
            <person name="Jacygrad E."/>
            <person name="Sagayaradj S."/>
            <person name="Cavanaugh K."/>
            <person name="Han R."/>
            <person name="Bertier L."/>
            <person name="Beede B."/>
            <person name="Kafkas S."/>
            <person name="Golino D."/>
            <person name="Preece J."/>
            <person name="Michelmore R."/>
        </authorList>
    </citation>
    <scope>NUCLEOTIDE SEQUENCE [LARGE SCALE GENOMIC DNA]</scope>
</reference>
<accession>A0ACC0WXQ4</accession>
<proteinExistence type="predicted"/>
<name>A0ACC0WXQ4_9ROSI</name>
<dbReference type="Proteomes" id="UP001163603">
    <property type="component" value="Chromosome 15"/>
</dbReference>
<evidence type="ECO:0000313" key="1">
    <source>
        <dbReference type="EMBL" id="KAJ0007022.1"/>
    </source>
</evidence>